<proteinExistence type="predicted"/>
<dbReference type="PANTHER" id="PTHR36681">
    <property type="entry name" value="NUCLEAR GTPASE, GERMINAL CENTER-ASSOCIATED, TANDEM DUPLICATE 3"/>
    <property type="match status" value="1"/>
</dbReference>
<dbReference type="Gene3D" id="3.40.50.300">
    <property type="entry name" value="P-loop containing nucleotide triphosphate hydrolases"/>
    <property type="match status" value="1"/>
</dbReference>
<evidence type="ECO:0000256" key="2">
    <source>
        <dbReference type="SAM" id="MobiDB-lite"/>
    </source>
</evidence>
<feature type="compositionally biased region" description="Acidic residues" evidence="2">
    <location>
        <begin position="779"/>
        <end position="803"/>
    </location>
</feature>
<dbReference type="InterPro" id="IPR027417">
    <property type="entry name" value="P-loop_NTPase"/>
</dbReference>
<dbReference type="EMBL" id="MIKG01000016">
    <property type="protein sequence ID" value="RAO71772.1"/>
    <property type="molecule type" value="Genomic_DNA"/>
</dbReference>
<feature type="region of interest" description="Disordered" evidence="2">
    <location>
        <begin position="299"/>
        <end position="346"/>
    </location>
</feature>
<dbReference type="PANTHER" id="PTHR36681:SF3">
    <property type="entry name" value="NUCLEAR GTPASE, GERMINAL CENTER-ASSOCIATED, TANDEM DUPLICATE 3"/>
    <property type="match status" value="1"/>
</dbReference>
<feature type="coiled-coil region" evidence="1">
    <location>
        <begin position="697"/>
        <end position="738"/>
    </location>
</feature>
<accession>A0A364L7J2</accession>
<keyword evidence="1" id="KW-0175">Coiled coil</keyword>
<feature type="compositionally biased region" description="Basic and acidic residues" evidence="2">
    <location>
        <begin position="317"/>
        <end position="332"/>
    </location>
</feature>
<dbReference type="RefSeq" id="XP_040736287.1">
    <property type="nucleotide sequence ID" value="XM_040880517.1"/>
</dbReference>
<protein>
    <recommendedName>
        <fullName evidence="7">Nuclear GTPase SLIP-GC</fullName>
    </recommendedName>
</protein>
<feature type="region of interest" description="Disordered" evidence="2">
    <location>
        <begin position="1311"/>
        <end position="1398"/>
    </location>
</feature>
<feature type="domain" description="Dynamin N-terminal" evidence="3">
    <location>
        <begin position="410"/>
        <end position="655"/>
    </location>
</feature>
<dbReference type="OrthoDB" id="3598281at2759"/>
<organism evidence="5 6">
    <name type="scientific">Talaromyces amestolkiae</name>
    <dbReference type="NCBI Taxonomy" id="1196081"/>
    <lineage>
        <taxon>Eukaryota</taxon>
        <taxon>Fungi</taxon>
        <taxon>Dikarya</taxon>
        <taxon>Ascomycota</taxon>
        <taxon>Pezizomycotina</taxon>
        <taxon>Eurotiomycetes</taxon>
        <taxon>Eurotiomycetidae</taxon>
        <taxon>Eurotiales</taxon>
        <taxon>Trichocomaceae</taxon>
        <taxon>Talaromyces</taxon>
        <taxon>Talaromyces sect. Talaromyces</taxon>
    </lineage>
</organism>
<feature type="compositionally biased region" description="Basic and acidic residues" evidence="2">
    <location>
        <begin position="765"/>
        <end position="778"/>
    </location>
</feature>
<dbReference type="Proteomes" id="UP000249363">
    <property type="component" value="Unassembled WGS sequence"/>
</dbReference>
<feature type="region of interest" description="Disordered" evidence="2">
    <location>
        <begin position="745"/>
        <end position="808"/>
    </location>
</feature>
<dbReference type="InterPro" id="IPR045063">
    <property type="entry name" value="Dynamin_N"/>
</dbReference>
<feature type="domain" description="DUF7605" evidence="4">
    <location>
        <begin position="1055"/>
        <end position="1230"/>
    </location>
</feature>
<gene>
    <name evidence="5" type="ORF">BHQ10_007784</name>
</gene>
<dbReference type="STRING" id="1196081.A0A364L7J2"/>
<dbReference type="Pfam" id="PF00350">
    <property type="entry name" value="Dynamin_N"/>
    <property type="match status" value="1"/>
</dbReference>
<evidence type="ECO:0000259" key="3">
    <source>
        <dbReference type="Pfam" id="PF00350"/>
    </source>
</evidence>
<comment type="caution">
    <text evidence="5">The sequence shown here is derived from an EMBL/GenBank/DDBJ whole genome shotgun (WGS) entry which is preliminary data.</text>
</comment>
<sequence>MLMCTLPMPSTHHEQSTTIGSILKAYESGVALPQRIVLRCNGAILESSDTISKLNINLDKVILIEAVAQTSPNSSDSIFQREPLHARSINNVVMRTEASMDQQGPVKQISLSDRFTHALPYNLQPPPGVDKIRLVNVMNLICKYEGTDKNALSEHLLTYGELMLLFTMVDFVHEKLAELRDLQGSNFRSFTANDRLLILNQWHLLTPELCQWYQRRAVLFIDSASIEKGFAEQEMNRFKSENAGFYAFFLSTKNKYHEQAKTYGSDKAFLMVHSDWRVMSHRKIAYWVRCGRSLQYMPVTDSDTLPQTQNIQSANPCEEKTMDNSHSKRSESEMPQPDEPQAEPSEQFSLQPLFANCTPELLEAGVKHGVNLLERLKEPLRRVDPDLEAAEWLKIIENLQKQAEQPKTIVGVVGNTGAGKSSVINAMLDEERLVPTNCMRACTAVVTEISYNYEDIPYRAEIEFITEKDWEKELQVLFSDLLDSNGKVSREASNQDSEAGVAYAKIKAVYPKYTHEMLTKTTAEKLLKHPAVQKVLGEKKDIADSNPAAFYKHLQSYVDSKEKTTGAEKKPARNSTEIEYWPLIKVVRIYVKAEALSTGAVIVDLPGVHDSNAARARVAEGYMKQCTGLWIVAPITRAVDDKAAESLLGETLKRQLKMDGGFDSVTFICSKTDDISILEAQESLGLEQEMGGLWAKSDEYNLEKRKHKKRLDELKETKEEYNAVVDEVDEQIEIWEALKDDIDDGKTVYAPRDNASSKKRKRGSKGKDPPRKRQRSSDSDLDSDYASNDDNDGAESEGDDSESQGEPLTSEAIEEKLSELKTTKKEGRRHRQEIEAEMKVVRKQIAGINEEDAKVKAEMNHIAISGRNEYSRGAIQQDFASGIRELDHELAEETDASNFNPDVDIRDYDRVAQSLPVFCASSRAYQKLSGRFQKEANVPGFQTVEETEIPQLQAHCKKLTEASRETNSRRFLNTLDQLLNSLRLVTSSDGLQVTDKQKAARAAIVESTYNQLDKEIVQHIKKICDQIAEEIKSDIIEACNKATPTASEAAVDTVSRWGAPVNRFNRAEGGFLWATYKALCRRNGVYANAQGAHDWNAELIEPIMKAVAPGWEKVFSRRAHTIFNNAGSESANLLKNFHDTVYKKITQATGSLGSLHMLTQQLRIYQQSIKDIFNQQVLDMSMQSRDINRMFEPVVVEAMVPAYAICVEERGTGSFMRMKAAMFSHVSSHRTSMFEKSVEEVHAALDRMRETIEEALLAKTDTTLMSLKRDYRSAVVGSQSSAGGTLPREKRSALQEILQHINDCETSYKELTQPETQEDVSNELTGDGQDRQPSLEPNDDPALVKREKQISEQAEEMTAEALPSPAAATSVKQEQPDVAYSDNTKMPIKPEPEDDDMAASQLEADLFKWDA</sequence>
<dbReference type="GeneID" id="63796999"/>
<evidence type="ECO:0000313" key="6">
    <source>
        <dbReference type="Proteomes" id="UP000249363"/>
    </source>
</evidence>
<evidence type="ECO:0000313" key="5">
    <source>
        <dbReference type="EMBL" id="RAO71772.1"/>
    </source>
</evidence>
<dbReference type="InterPro" id="IPR056024">
    <property type="entry name" value="DUF7605"/>
</dbReference>
<feature type="coiled-coil region" evidence="1">
    <location>
        <begin position="817"/>
        <end position="851"/>
    </location>
</feature>
<evidence type="ECO:0000259" key="4">
    <source>
        <dbReference type="Pfam" id="PF24564"/>
    </source>
</evidence>
<keyword evidence="6" id="KW-1185">Reference proteome</keyword>
<reference evidence="5 6" key="1">
    <citation type="journal article" date="2017" name="Biotechnol. Biofuels">
        <title>Differential beta-glucosidase expression as a function of carbon source availability in Talaromyces amestolkiae: a genomic and proteomic approach.</title>
        <authorList>
            <person name="de Eugenio L.I."/>
            <person name="Mendez-Liter J.A."/>
            <person name="Nieto-Dominguez M."/>
            <person name="Alonso L."/>
            <person name="Gil-Munoz J."/>
            <person name="Barriuso J."/>
            <person name="Prieto A."/>
            <person name="Martinez M.J."/>
        </authorList>
    </citation>
    <scope>NUCLEOTIDE SEQUENCE [LARGE SCALE GENOMIC DNA]</scope>
    <source>
        <strain evidence="5 6">CIB</strain>
    </source>
</reference>
<name>A0A364L7J2_TALAM</name>
<evidence type="ECO:0008006" key="7">
    <source>
        <dbReference type="Google" id="ProtNLM"/>
    </source>
</evidence>
<evidence type="ECO:0000256" key="1">
    <source>
        <dbReference type="SAM" id="Coils"/>
    </source>
</evidence>
<dbReference type="Pfam" id="PF24564">
    <property type="entry name" value="DUF7605"/>
    <property type="match status" value="1"/>
</dbReference>
<dbReference type="SUPFAM" id="SSF52540">
    <property type="entry name" value="P-loop containing nucleoside triphosphate hydrolases"/>
    <property type="match status" value="1"/>
</dbReference>
<feature type="compositionally biased region" description="Polar residues" evidence="2">
    <location>
        <begin position="301"/>
        <end position="315"/>
    </location>
</feature>